<evidence type="ECO:0000313" key="11">
    <source>
        <dbReference type="EMBL" id="ESO09260.1"/>
    </source>
</evidence>
<dbReference type="OMA" id="MPAFHIE"/>
<dbReference type="EnsemblMetazoa" id="HelroT73501">
    <property type="protein sequence ID" value="HelroP73501"/>
    <property type="gene ID" value="HelroG73501"/>
</dbReference>
<dbReference type="GO" id="GO:0007186">
    <property type="term" value="P:G protein-coupled receptor signaling pathway"/>
    <property type="evidence" value="ECO:0007669"/>
    <property type="project" value="InterPro"/>
</dbReference>
<keyword evidence="13" id="KW-1185">Reference proteome</keyword>
<dbReference type="AlphaFoldDB" id="T1G1E7"/>
<dbReference type="CTD" id="20214895"/>
<dbReference type="PANTHER" id="PTHR13809">
    <property type="entry name" value="GUANINE NUCLEOTIDE-BINDING PROTEIN GAMMA SUBUNIT"/>
    <property type="match status" value="1"/>
</dbReference>
<dbReference type="CDD" id="cd00068">
    <property type="entry name" value="GGL"/>
    <property type="match status" value="1"/>
</dbReference>
<dbReference type="OrthoDB" id="6264244at2759"/>
<dbReference type="FunCoup" id="T1G1E7">
    <property type="interactions" value="134"/>
</dbReference>
<evidence type="ECO:0000256" key="8">
    <source>
        <dbReference type="ARBA" id="ARBA00023289"/>
    </source>
</evidence>
<reference evidence="13" key="1">
    <citation type="submission" date="2012-12" db="EMBL/GenBank/DDBJ databases">
        <authorList>
            <person name="Hellsten U."/>
            <person name="Grimwood J."/>
            <person name="Chapman J.A."/>
            <person name="Shapiro H."/>
            <person name="Aerts A."/>
            <person name="Otillar R.P."/>
            <person name="Terry A.Y."/>
            <person name="Boore J.L."/>
            <person name="Simakov O."/>
            <person name="Marletaz F."/>
            <person name="Cho S.-J."/>
            <person name="Edsinger-Gonzales E."/>
            <person name="Havlak P."/>
            <person name="Kuo D.-H."/>
            <person name="Larsson T."/>
            <person name="Lv J."/>
            <person name="Arendt D."/>
            <person name="Savage R."/>
            <person name="Osoegawa K."/>
            <person name="de Jong P."/>
            <person name="Lindberg D.R."/>
            <person name="Seaver E.C."/>
            <person name="Weisblat D.A."/>
            <person name="Putnam N.H."/>
            <person name="Grigoriev I.V."/>
            <person name="Rokhsar D.S."/>
        </authorList>
    </citation>
    <scope>NUCLEOTIDE SEQUENCE</scope>
</reference>
<dbReference type="KEGG" id="hro:HELRODRAFT_73501"/>
<keyword evidence="5 9" id="KW-0472">Membrane</keyword>
<dbReference type="FunFam" id="4.10.260.10:FF:000001">
    <property type="entry name" value="Guanine nucleotide-binding protein subunit gamma"/>
    <property type="match status" value="1"/>
</dbReference>
<reference evidence="12" key="3">
    <citation type="submission" date="2015-06" db="UniProtKB">
        <authorList>
            <consortium name="EnsemblMetazoa"/>
        </authorList>
    </citation>
    <scope>IDENTIFICATION</scope>
</reference>
<dbReference type="InParanoid" id="T1G1E7"/>
<evidence type="ECO:0000256" key="1">
    <source>
        <dbReference type="ARBA" id="ARBA00004342"/>
    </source>
</evidence>
<dbReference type="Gene3D" id="4.10.260.10">
    <property type="entry name" value="Transducin (heterotrimeric G protein), gamma chain"/>
    <property type="match status" value="1"/>
</dbReference>
<keyword evidence="8" id="KW-0636">Prenylation</keyword>
<dbReference type="Pfam" id="PF00631">
    <property type="entry name" value="G-gamma"/>
    <property type="match status" value="1"/>
</dbReference>
<comment type="subcellular location">
    <subcellularLocation>
        <location evidence="1 9">Cell membrane</location>
        <topology evidence="1 9">Lipid-anchor</topology>
        <orientation evidence="1 9">Cytoplasmic side</orientation>
    </subcellularLocation>
</comment>
<evidence type="ECO:0000259" key="10">
    <source>
        <dbReference type="PROSITE" id="PS50058"/>
    </source>
</evidence>
<dbReference type="InterPro" id="IPR036284">
    <property type="entry name" value="GGL_sf"/>
</dbReference>
<sequence>MNKFQEGIQAQRQLVEQLRIEAAVHRMTVSESIAEIMKFCQQRQDEDVLMKGFPKQNDNPFKEKGGCSII</sequence>
<dbReference type="GeneID" id="20214895"/>
<dbReference type="SMART" id="SM01224">
    <property type="entry name" value="G_gamma"/>
    <property type="match status" value="1"/>
</dbReference>
<comment type="function">
    <text evidence="9">Guanine nucleotide-binding proteins (G proteins) are involved as a modulator or transducer in various transmembrane signaling systems. The beta and gamma chains are required for the GTPase activity, for replacement of GDP by GTP, and for G protein-effector interaction.</text>
</comment>
<evidence type="ECO:0000256" key="2">
    <source>
        <dbReference type="ARBA" id="ARBA00007431"/>
    </source>
</evidence>
<comment type="similarity">
    <text evidence="2 9">Belongs to the G protein gamma family.</text>
</comment>
<dbReference type="InterPro" id="IPR015898">
    <property type="entry name" value="G-protein_gamma-like_dom"/>
</dbReference>
<dbReference type="GO" id="GO:0005834">
    <property type="term" value="C:heterotrimeric G-protein complex"/>
    <property type="evidence" value="ECO:0007669"/>
    <property type="project" value="InterPro"/>
</dbReference>
<dbReference type="PRINTS" id="PR00321">
    <property type="entry name" value="GPROTEING"/>
</dbReference>
<evidence type="ECO:0000256" key="7">
    <source>
        <dbReference type="ARBA" id="ARBA00023288"/>
    </source>
</evidence>
<dbReference type="RefSeq" id="XP_009012353.1">
    <property type="nucleotide sequence ID" value="XM_009014105.1"/>
</dbReference>
<dbReference type="STRING" id="6412.T1G1E7"/>
<evidence type="ECO:0000256" key="3">
    <source>
        <dbReference type="ARBA" id="ARBA00022475"/>
    </source>
</evidence>
<dbReference type="InterPro" id="IPR001770">
    <property type="entry name" value="G-protein_gamma"/>
</dbReference>
<dbReference type="HOGENOM" id="CLU_168377_3_2_1"/>
<evidence type="ECO:0000256" key="5">
    <source>
        <dbReference type="ARBA" id="ARBA00023136"/>
    </source>
</evidence>
<proteinExistence type="inferred from homology"/>
<keyword evidence="6 9" id="KW-0807">Transducer</keyword>
<accession>T1G1E7</accession>
<keyword evidence="3 9" id="KW-1003">Cell membrane</keyword>
<evidence type="ECO:0000256" key="9">
    <source>
        <dbReference type="RuleBase" id="RU004973"/>
    </source>
</evidence>
<keyword evidence="4" id="KW-0488">Methylation</keyword>
<evidence type="ECO:0000256" key="6">
    <source>
        <dbReference type="ARBA" id="ARBA00023224"/>
    </source>
</evidence>
<reference evidence="11 13" key="2">
    <citation type="journal article" date="2013" name="Nature">
        <title>Insights into bilaterian evolution from three spiralian genomes.</title>
        <authorList>
            <person name="Simakov O."/>
            <person name="Marletaz F."/>
            <person name="Cho S.J."/>
            <person name="Edsinger-Gonzales E."/>
            <person name="Havlak P."/>
            <person name="Hellsten U."/>
            <person name="Kuo D.H."/>
            <person name="Larsson T."/>
            <person name="Lv J."/>
            <person name="Arendt D."/>
            <person name="Savage R."/>
            <person name="Osoegawa K."/>
            <person name="de Jong P."/>
            <person name="Grimwood J."/>
            <person name="Chapman J.A."/>
            <person name="Shapiro H."/>
            <person name="Aerts A."/>
            <person name="Otillar R.P."/>
            <person name="Terry A.Y."/>
            <person name="Boore J.L."/>
            <person name="Grigoriev I.V."/>
            <person name="Lindberg D.R."/>
            <person name="Seaver E.C."/>
            <person name="Weisblat D.A."/>
            <person name="Putnam N.H."/>
            <person name="Rokhsar D.S."/>
        </authorList>
    </citation>
    <scope>NUCLEOTIDE SEQUENCE</scope>
</reference>
<protein>
    <recommendedName>
        <fullName evidence="9">Guanine nucleotide-binding protein subunit gamma</fullName>
    </recommendedName>
</protein>
<dbReference type="EMBL" id="AMQM01002920">
    <property type="status" value="NOT_ANNOTATED_CDS"/>
    <property type="molecule type" value="Genomic_DNA"/>
</dbReference>
<evidence type="ECO:0000256" key="4">
    <source>
        <dbReference type="ARBA" id="ARBA00022481"/>
    </source>
</evidence>
<dbReference type="eggNOG" id="KOG4280">
    <property type="taxonomic scope" value="Eukaryota"/>
</dbReference>
<feature type="domain" description="G protein gamma" evidence="10">
    <location>
        <begin position="4"/>
        <end position="70"/>
    </location>
</feature>
<dbReference type="EMBL" id="KB095959">
    <property type="protein sequence ID" value="ESO09260.1"/>
    <property type="molecule type" value="Genomic_DNA"/>
</dbReference>
<dbReference type="PROSITE" id="PS50058">
    <property type="entry name" value="G_PROTEIN_GAMMA"/>
    <property type="match status" value="1"/>
</dbReference>
<dbReference type="SMART" id="SM00224">
    <property type="entry name" value="GGL"/>
    <property type="match status" value="1"/>
</dbReference>
<gene>
    <name evidence="12" type="primary">20214895</name>
    <name evidence="11" type="ORF">HELRODRAFT_73501</name>
</gene>
<dbReference type="SUPFAM" id="SSF48670">
    <property type="entry name" value="Transducin (heterotrimeric G protein), gamma chain"/>
    <property type="match status" value="1"/>
</dbReference>
<organism evidence="12 13">
    <name type="scientific">Helobdella robusta</name>
    <name type="common">Californian leech</name>
    <dbReference type="NCBI Taxonomy" id="6412"/>
    <lineage>
        <taxon>Eukaryota</taxon>
        <taxon>Metazoa</taxon>
        <taxon>Spiralia</taxon>
        <taxon>Lophotrochozoa</taxon>
        <taxon>Annelida</taxon>
        <taxon>Clitellata</taxon>
        <taxon>Hirudinea</taxon>
        <taxon>Rhynchobdellida</taxon>
        <taxon>Glossiphoniidae</taxon>
        <taxon>Helobdella</taxon>
    </lineage>
</organism>
<keyword evidence="7 9" id="KW-0449">Lipoprotein</keyword>
<dbReference type="Proteomes" id="UP000015101">
    <property type="component" value="Unassembled WGS sequence"/>
</dbReference>
<evidence type="ECO:0000313" key="13">
    <source>
        <dbReference type="Proteomes" id="UP000015101"/>
    </source>
</evidence>
<evidence type="ECO:0000313" key="12">
    <source>
        <dbReference type="EnsemblMetazoa" id="HelroP73501"/>
    </source>
</evidence>
<name>T1G1E7_HELRO</name>
<comment type="subunit">
    <text evidence="9">G proteins are composed of 3 units; alpha, beta and gamma.</text>
</comment>
<dbReference type="GO" id="GO:0031681">
    <property type="term" value="F:G-protein beta-subunit binding"/>
    <property type="evidence" value="ECO:0007669"/>
    <property type="project" value="InterPro"/>
</dbReference>